<dbReference type="AlphaFoldDB" id="A0A3B4B7H3"/>
<sequence>RVALHLQQWHHGMLGYAVPAAHLKPLPPCTCPSEEAAHAPAVPVLCHRSCRGLKYELV</sequence>
<reference evidence="1" key="2">
    <citation type="submission" date="2025-09" db="UniProtKB">
        <authorList>
            <consortium name="Ensembl"/>
        </authorList>
    </citation>
    <scope>IDENTIFICATION</scope>
</reference>
<proteinExistence type="predicted"/>
<dbReference type="Ensembl" id="ENSPMGT00000026079.1">
    <property type="protein sequence ID" value="ENSPMGP00000024479.1"/>
    <property type="gene ID" value="ENSPMGG00000019806.1"/>
</dbReference>
<dbReference type="Proteomes" id="UP000261520">
    <property type="component" value="Unplaced"/>
</dbReference>
<evidence type="ECO:0000313" key="2">
    <source>
        <dbReference type="Proteomes" id="UP000261520"/>
    </source>
</evidence>
<evidence type="ECO:0000313" key="1">
    <source>
        <dbReference type="Ensembl" id="ENSPMGP00000024479.1"/>
    </source>
</evidence>
<organism evidence="1 2">
    <name type="scientific">Periophthalmus magnuspinnatus</name>
    <dbReference type="NCBI Taxonomy" id="409849"/>
    <lineage>
        <taxon>Eukaryota</taxon>
        <taxon>Metazoa</taxon>
        <taxon>Chordata</taxon>
        <taxon>Craniata</taxon>
        <taxon>Vertebrata</taxon>
        <taxon>Euteleostomi</taxon>
        <taxon>Actinopterygii</taxon>
        <taxon>Neopterygii</taxon>
        <taxon>Teleostei</taxon>
        <taxon>Neoteleostei</taxon>
        <taxon>Acanthomorphata</taxon>
        <taxon>Gobiaria</taxon>
        <taxon>Gobiiformes</taxon>
        <taxon>Gobioidei</taxon>
        <taxon>Gobiidae</taxon>
        <taxon>Oxudercinae</taxon>
        <taxon>Periophthalmus</taxon>
    </lineage>
</organism>
<name>A0A3B4B7H3_9GOBI</name>
<keyword evidence="2" id="KW-1185">Reference proteome</keyword>
<protein>
    <submittedName>
        <fullName evidence="1">Uncharacterized protein</fullName>
    </submittedName>
</protein>
<reference evidence="1" key="1">
    <citation type="submission" date="2025-08" db="UniProtKB">
        <authorList>
            <consortium name="Ensembl"/>
        </authorList>
    </citation>
    <scope>IDENTIFICATION</scope>
</reference>
<accession>A0A3B4B7H3</accession>